<feature type="DNA-binding region" description="H-T-H motif" evidence="2">
    <location>
        <begin position="38"/>
        <end position="57"/>
    </location>
</feature>
<dbReference type="InterPro" id="IPR050109">
    <property type="entry name" value="HTH-type_TetR-like_transc_reg"/>
</dbReference>
<evidence type="ECO:0000256" key="2">
    <source>
        <dbReference type="PROSITE-ProRule" id="PRU00335"/>
    </source>
</evidence>
<reference evidence="4 5" key="1">
    <citation type="submission" date="2022-02" db="EMBL/GenBank/DDBJ databases">
        <title>Uncovering new skin microbiome diversity through culturing and metagenomics.</title>
        <authorList>
            <person name="Conlan S."/>
            <person name="Deming C."/>
            <person name="Nisc Comparative Sequencing Program N."/>
            <person name="Segre J.A."/>
        </authorList>
    </citation>
    <scope>NUCLEOTIDE SEQUENCE [LARGE SCALE GENOMIC DNA]</scope>
    <source>
        <strain evidence="4 5">ACRQZ</strain>
    </source>
</reference>
<dbReference type="InterPro" id="IPR009057">
    <property type="entry name" value="Homeodomain-like_sf"/>
</dbReference>
<sequence length="188" mass="20305">MDPLRRPVMPAPETTAVGRRILDAGSRLFYERGITATGVDLVCEEAETTKRTLYQRFGSKDGLVAAYLAGQAHDWQTHLLEGLDGITDPDDRVAEVFAIARERASTQRRGCAFVNAWAELGDHAGSAADVVREEKAWMRALLTDLTGSEQRGAIVHQLYEGAQVCATIEGDLSAFDRAAQGSAALGSI</sequence>
<proteinExistence type="predicted"/>
<dbReference type="PROSITE" id="PS50977">
    <property type="entry name" value="HTH_TETR_2"/>
    <property type="match status" value="1"/>
</dbReference>
<feature type="domain" description="HTH tetR-type" evidence="3">
    <location>
        <begin position="15"/>
        <end position="75"/>
    </location>
</feature>
<dbReference type="InterPro" id="IPR001647">
    <property type="entry name" value="HTH_TetR"/>
</dbReference>
<evidence type="ECO:0000256" key="1">
    <source>
        <dbReference type="ARBA" id="ARBA00023125"/>
    </source>
</evidence>
<comment type="caution">
    <text evidence="4">The sequence shown here is derived from an EMBL/GenBank/DDBJ whole genome shotgun (WGS) entry which is preliminary data.</text>
</comment>
<organism evidence="4 5">
    <name type="scientific">Arsenicicoccus bolidensis</name>
    <dbReference type="NCBI Taxonomy" id="229480"/>
    <lineage>
        <taxon>Bacteria</taxon>
        <taxon>Bacillati</taxon>
        <taxon>Actinomycetota</taxon>
        <taxon>Actinomycetes</taxon>
        <taxon>Micrococcales</taxon>
        <taxon>Intrasporangiaceae</taxon>
        <taxon>Arsenicicoccus</taxon>
    </lineage>
</organism>
<evidence type="ECO:0000259" key="3">
    <source>
        <dbReference type="PROSITE" id="PS50977"/>
    </source>
</evidence>
<evidence type="ECO:0000313" key="5">
    <source>
        <dbReference type="Proteomes" id="UP001521931"/>
    </source>
</evidence>
<dbReference type="RefSeq" id="WP_239264611.1">
    <property type="nucleotide sequence ID" value="NZ_JAKRCV010000033.1"/>
</dbReference>
<dbReference type="SUPFAM" id="SSF46689">
    <property type="entry name" value="Homeodomain-like"/>
    <property type="match status" value="1"/>
</dbReference>
<name>A0ABS9Q3C8_9MICO</name>
<accession>A0ABS9Q3C8</accession>
<dbReference type="PRINTS" id="PR00455">
    <property type="entry name" value="HTHTETR"/>
</dbReference>
<protein>
    <submittedName>
        <fullName evidence="4">TetR/AcrR family transcriptional regulator</fullName>
    </submittedName>
</protein>
<dbReference type="InterPro" id="IPR036271">
    <property type="entry name" value="Tet_transcr_reg_TetR-rel_C_sf"/>
</dbReference>
<dbReference type="PANTHER" id="PTHR30055:SF200">
    <property type="entry name" value="HTH-TYPE TRANSCRIPTIONAL REPRESSOR BDCR"/>
    <property type="match status" value="1"/>
</dbReference>
<dbReference type="Proteomes" id="UP001521931">
    <property type="component" value="Unassembled WGS sequence"/>
</dbReference>
<dbReference type="Gene3D" id="1.10.357.10">
    <property type="entry name" value="Tetracycline Repressor, domain 2"/>
    <property type="match status" value="1"/>
</dbReference>
<keyword evidence="5" id="KW-1185">Reference proteome</keyword>
<dbReference type="EMBL" id="JAKRCV010000033">
    <property type="protein sequence ID" value="MCG7322381.1"/>
    <property type="molecule type" value="Genomic_DNA"/>
</dbReference>
<gene>
    <name evidence="4" type="ORF">MHL29_10875</name>
</gene>
<keyword evidence="1 2" id="KW-0238">DNA-binding</keyword>
<dbReference type="PANTHER" id="PTHR30055">
    <property type="entry name" value="HTH-TYPE TRANSCRIPTIONAL REGULATOR RUTR"/>
    <property type="match status" value="1"/>
</dbReference>
<dbReference type="SUPFAM" id="SSF48498">
    <property type="entry name" value="Tetracyclin repressor-like, C-terminal domain"/>
    <property type="match status" value="1"/>
</dbReference>
<dbReference type="Pfam" id="PF00440">
    <property type="entry name" value="TetR_N"/>
    <property type="match status" value="1"/>
</dbReference>
<evidence type="ECO:0000313" key="4">
    <source>
        <dbReference type="EMBL" id="MCG7322381.1"/>
    </source>
</evidence>